<dbReference type="InterPro" id="IPR001322">
    <property type="entry name" value="Lamin_tail_dom"/>
</dbReference>
<dbReference type="PANTHER" id="PTHR42834">
    <property type="entry name" value="ENDONUCLEASE/EXONUCLEASE/PHOSPHATASE FAMILY PROTEIN (AFU_ORTHOLOGUE AFUA_3G09210)"/>
    <property type="match status" value="1"/>
</dbReference>
<protein>
    <submittedName>
        <fullName evidence="3">ExeM/NucH family extracellular endonuclease</fullName>
    </submittedName>
</protein>
<comment type="caution">
    <text evidence="3">The sequence shown here is derived from an EMBL/GenBank/DDBJ whole genome shotgun (WGS) entry which is preliminary data.</text>
</comment>
<dbReference type="SUPFAM" id="SSF56219">
    <property type="entry name" value="DNase I-like"/>
    <property type="match status" value="1"/>
</dbReference>
<evidence type="ECO:0000313" key="4">
    <source>
        <dbReference type="Proteomes" id="UP001597351"/>
    </source>
</evidence>
<dbReference type="PANTHER" id="PTHR42834:SF1">
    <property type="entry name" value="ENDONUCLEASE_EXONUCLEASE_PHOSPHATASE FAMILY PROTEIN (AFU_ORTHOLOGUE AFUA_3G09210)"/>
    <property type="match status" value="1"/>
</dbReference>
<dbReference type="EMBL" id="JBHUGD010000004">
    <property type="protein sequence ID" value="MFD1948973.1"/>
    <property type="molecule type" value="Genomic_DNA"/>
</dbReference>
<dbReference type="Proteomes" id="UP001597351">
    <property type="component" value="Unassembled WGS sequence"/>
</dbReference>
<keyword evidence="3" id="KW-0255">Endonuclease</keyword>
<keyword evidence="4" id="KW-1185">Reference proteome</keyword>
<evidence type="ECO:0000313" key="3">
    <source>
        <dbReference type="EMBL" id="MFD1948973.1"/>
    </source>
</evidence>
<feature type="chain" id="PRO_5046361793" evidence="1">
    <location>
        <begin position="32"/>
        <end position="997"/>
    </location>
</feature>
<dbReference type="InterPro" id="IPR036691">
    <property type="entry name" value="Endo/exonu/phosph_ase_sf"/>
</dbReference>
<name>A0ABW4TR86_9ACTN</name>
<dbReference type="PROSITE" id="PS51841">
    <property type="entry name" value="LTD"/>
    <property type="match status" value="1"/>
</dbReference>
<proteinExistence type="predicted"/>
<sequence length="997" mass="103939">MPALRRAAGASVVVSLLAGGLSALAVAPASAVPGPDSTVFINEIHYDNASTDVGEFVEVAGPAGTDLTGWSIVLYNGNGGAPYATTALSGSIPSQAGGYGTVSVDAAGIQNGAPDAVALVNSSTLVQFLSYEGTFAGVGGAADGQTSTDIGVAEAGTEAVGQSLQLTGTGTTYGDFTWTGPTAQSPAAANTGQTFGTPSNDLTATDPGDVEVTVDEPITPITLEARGGTAPYSWEFSGLPAGLGETSDGTIGGTPTETGEFTITATVTDSAEPAATDEVQFALTVSEPVEPTAIADIQGTGDTSPLAGQTVTTEGVVTAVYDTGGKNGFVIQTAGAEPGTASHGLFVYTYNGTRAGLVDLGDAVEVTGEVSEYNGLTELTAGSDGDIVKTGTGTITPAAVSWPATEAARESLESMLVDLSGQQFTVSNNYSTNRYGEVGLATGDTPLITPTEVANPSETEAYDAVVADNAARGVILDDGASTDYQTNAAAKDQPLPWIDQDITARVGADATLDAPVVVDYGFDAWRVQPTGAVTGVQPDLVTFEDTRPDNATPQDVGGDITVATFNVLNYFNTTGMDWVESGRGTCTYYTDRAGDEVTDNRCEPDGPRGAAEDEDLTRQQDKIVAAINALDASVVSLEEIENSLALGEADRDDALAELTTALNDAAGEERWAFVPSPDPADLPASEDVIRTAFIYDPSAVSLDGDSVIFDDPAFANARQPLAQAFVPVAGAESDAFAVIVNHFKSKGSACDGEPEGPQGNCNESRVAQAEALAQFADDFATERGLEKEFLTGDFNSYTREDPMLALEDAGWTQLTSDTADEWSYSFDGQSGSLDHVLANDAALAAVTGVDIWEINANEAIAYEYSRHNYNVTDFYAPDVYRASDHNPEIVGIDVTETAQPATAHVKVDVRPDRVKAKKTRPRVWVRVRAEGAPATGQVAFRVQGRGLVAVKRLDDGRAHVRLARFQKPGRYRLTVVYRGSETVARAKDVSQIRVVRR</sequence>
<evidence type="ECO:0000256" key="1">
    <source>
        <dbReference type="SAM" id="SignalP"/>
    </source>
</evidence>
<gene>
    <name evidence="3" type="ORF">ACFSDE_19370</name>
</gene>
<evidence type="ECO:0000259" key="2">
    <source>
        <dbReference type="PROSITE" id="PS51841"/>
    </source>
</evidence>
<accession>A0ABW4TR86</accession>
<dbReference type="Gene3D" id="2.60.40.10">
    <property type="entry name" value="Immunoglobulins"/>
    <property type="match status" value="1"/>
</dbReference>
<dbReference type="CDD" id="cd04486">
    <property type="entry name" value="YhcR_OBF_like"/>
    <property type="match status" value="1"/>
</dbReference>
<keyword evidence="3" id="KW-0540">Nuclease</keyword>
<feature type="domain" description="LTD" evidence="2">
    <location>
        <begin position="23"/>
        <end position="175"/>
    </location>
</feature>
<dbReference type="RefSeq" id="WP_343921341.1">
    <property type="nucleotide sequence ID" value="NZ_BAAAJT010000003.1"/>
</dbReference>
<dbReference type="CDD" id="cd10283">
    <property type="entry name" value="MnuA_DNase1-like"/>
    <property type="match status" value="1"/>
</dbReference>
<dbReference type="GO" id="GO:0004519">
    <property type="term" value="F:endonuclease activity"/>
    <property type="evidence" value="ECO:0007669"/>
    <property type="project" value="UniProtKB-KW"/>
</dbReference>
<dbReference type="NCBIfam" id="NF033681">
    <property type="entry name" value="ExeM_NucH_DNase"/>
    <property type="match status" value="1"/>
</dbReference>
<organism evidence="3 4">
    <name type="scientific">Nocardioides aestuarii</name>
    <dbReference type="NCBI Taxonomy" id="252231"/>
    <lineage>
        <taxon>Bacteria</taxon>
        <taxon>Bacillati</taxon>
        <taxon>Actinomycetota</taxon>
        <taxon>Actinomycetes</taxon>
        <taxon>Propionibacteriales</taxon>
        <taxon>Nocardioidaceae</taxon>
        <taxon>Nocardioides</taxon>
    </lineage>
</organism>
<keyword evidence="1" id="KW-0732">Signal</keyword>
<dbReference type="InterPro" id="IPR047971">
    <property type="entry name" value="ExeM-like"/>
</dbReference>
<reference evidence="4" key="1">
    <citation type="journal article" date="2019" name="Int. J. Syst. Evol. Microbiol.">
        <title>The Global Catalogue of Microorganisms (GCM) 10K type strain sequencing project: providing services to taxonomists for standard genome sequencing and annotation.</title>
        <authorList>
            <consortium name="The Broad Institute Genomics Platform"/>
            <consortium name="The Broad Institute Genome Sequencing Center for Infectious Disease"/>
            <person name="Wu L."/>
            <person name="Ma J."/>
        </authorList>
    </citation>
    <scope>NUCLEOTIDE SEQUENCE [LARGE SCALE GENOMIC DNA]</scope>
    <source>
        <strain evidence="4">CGMCC 1.12477</strain>
    </source>
</reference>
<dbReference type="InterPro" id="IPR013783">
    <property type="entry name" value="Ig-like_fold"/>
</dbReference>
<feature type="signal peptide" evidence="1">
    <location>
        <begin position="1"/>
        <end position="31"/>
    </location>
</feature>
<dbReference type="Gene3D" id="3.60.10.10">
    <property type="entry name" value="Endonuclease/exonuclease/phosphatase"/>
    <property type="match status" value="1"/>
</dbReference>
<keyword evidence="3" id="KW-0378">Hydrolase</keyword>